<evidence type="ECO:0000256" key="1">
    <source>
        <dbReference type="SAM" id="MobiDB-lite"/>
    </source>
</evidence>
<protein>
    <submittedName>
        <fullName evidence="2">Uncharacterized protein</fullName>
    </submittedName>
</protein>
<reference evidence="3" key="1">
    <citation type="submission" date="2016-04" db="EMBL/GenBank/DDBJ databases">
        <authorList>
            <person name="Chen L."/>
            <person name="Zhuang W."/>
            <person name="Wang G."/>
        </authorList>
    </citation>
    <scope>NUCLEOTIDE SEQUENCE [LARGE SCALE GENOMIC DNA]</scope>
    <source>
        <strain evidence="3">208</strain>
    </source>
</reference>
<organism evidence="2 3">
    <name type="scientific">Niastella populi</name>
    <dbReference type="NCBI Taxonomy" id="550983"/>
    <lineage>
        <taxon>Bacteria</taxon>
        <taxon>Pseudomonadati</taxon>
        <taxon>Bacteroidota</taxon>
        <taxon>Chitinophagia</taxon>
        <taxon>Chitinophagales</taxon>
        <taxon>Chitinophagaceae</taxon>
        <taxon>Niastella</taxon>
    </lineage>
</organism>
<dbReference type="STRING" id="550983.A4R26_16925"/>
<proteinExistence type="predicted"/>
<name>A0A1V9FZB1_9BACT</name>
<feature type="compositionally biased region" description="Low complexity" evidence="1">
    <location>
        <begin position="37"/>
        <end position="51"/>
    </location>
</feature>
<sequence length="112" mass="12217">MTFMLLAALFTFSCKGKEEDKSIDATSTENTGRDVTGDTSTATSPITTTTDSMTVNEDQLRDAIKDYPNVTATVNNGEVTLTGSIERDQLPKLMQRVQALNPKKVNNNLSIK</sequence>
<feature type="region of interest" description="Disordered" evidence="1">
    <location>
        <begin position="19"/>
        <end position="51"/>
    </location>
</feature>
<dbReference type="EMBL" id="LWBP01000100">
    <property type="protein sequence ID" value="OQP63654.1"/>
    <property type="molecule type" value="Genomic_DNA"/>
</dbReference>
<comment type="caution">
    <text evidence="2">The sequence shown here is derived from an EMBL/GenBank/DDBJ whole genome shotgun (WGS) entry which is preliminary data.</text>
</comment>
<evidence type="ECO:0000313" key="3">
    <source>
        <dbReference type="Proteomes" id="UP000192276"/>
    </source>
</evidence>
<gene>
    <name evidence="2" type="ORF">A4R26_16925</name>
</gene>
<evidence type="ECO:0000313" key="2">
    <source>
        <dbReference type="EMBL" id="OQP63654.1"/>
    </source>
</evidence>
<accession>A0A1V9FZB1</accession>
<dbReference type="AlphaFoldDB" id="A0A1V9FZB1"/>
<dbReference type="Proteomes" id="UP000192276">
    <property type="component" value="Unassembled WGS sequence"/>
</dbReference>
<keyword evidence="3" id="KW-1185">Reference proteome</keyword>